<dbReference type="EMBL" id="CP139781">
    <property type="protein sequence ID" value="WRQ85854.1"/>
    <property type="molecule type" value="Genomic_DNA"/>
</dbReference>
<dbReference type="Proteomes" id="UP000738431">
    <property type="component" value="Chromosome"/>
</dbReference>
<keyword evidence="2" id="KW-1003">Cell membrane</keyword>
<organism evidence="10 11">
    <name type="scientific">Actomonas aquatica</name>
    <dbReference type="NCBI Taxonomy" id="2866162"/>
    <lineage>
        <taxon>Bacteria</taxon>
        <taxon>Pseudomonadati</taxon>
        <taxon>Verrucomicrobiota</taxon>
        <taxon>Opitutia</taxon>
        <taxon>Opitutales</taxon>
        <taxon>Opitutaceae</taxon>
        <taxon>Actomonas</taxon>
    </lineage>
</organism>
<feature type="domain" description="MacB-like periplasmic core" evidence="9">
    <location>
        <begin position="101"/>
        <end position="324"/>
    </location>
</feature>
<evidence type="ECO:0000259" key="8">
    <source>
        <dbReference type="Pfam" id="PF02687"/>
    </source>
</evidence>
<feature type="domain" description="ABC3 transporter permease C-terminal" evidence="8">
    <location>
        <begin position="366"/>
        <end position="481"/>
    </location>
</feature>
<evidence type="ECO:0000256" key="1">
    <source>
        <dbReference type="ARBA" id="ARBA00004651"/>
    </source>
</evidence>
<feature type="transmembrane region" description="Helical" evidence="7">
    <location>
        <begin position="816"/>
        <end position="835"/>
    </location>
</feature>
<keyword evidence="3 7" id="KW-0812">Transmembrane</keyword>
<dbReference type="PANTHER" id="PTHR30572">
    <property type="entry name" value="MEMBRANE COMPONENT OF TRANSPORTER-RELATED"/>
    <property type="match status" value="1"/>
</dbReference>
<feature type="transmembrane region" description="Helical" evidence="7">
    <location>
        <begin position="761"/>
        <end position="786"/>
    </location>
</feature>
<evidence type="ECO:0000313" key="11">
    <source>
        <dbReference type="Proteomes" id="UP000738431"/>
    </source>
</evidence>
<gene>
    <name evidence="10" type="ORF">K1X11_013660</name>
</gene>
<evidence type="ECO:0000256" key="2">
    <source>
        <dbReference type="ARBA" id="ARBA00022475"/>
    </source>
</evidence>
<dbReference type="InterPro" id="IPR003838">
    <property type="entry name" value="ABC3_permease_C"/>
</dbReference>
<feature type="transmembrane region" description="Helical" evidence="7">
    <location>
        <begin position="415"/>
        <end position="437"/>
    </location>
</feature>
<feature type="transmembrane region" description="Helical" evidence="7">
    <location>
        <begin position="847"/>
        <end position="869"/>
    </location>
</feature>
<sequence length="884" mass="94866">MSLAAFFQRLTARLRAVFQKPTLDADLDEELRHHLECLTEDNLARGMSPAAARRAAHLSLGSIDAATELHRDTRSLPWLEHLAQDLRHTFRQLRRERTFAVIAVLVLAIGVGLNTAVFSLINTVLLRPLPAPAAERLVEISNGDPANADRDLSSRTHRVDSWEGMLNQSRSFDAIEAYDPFSLRQTYPVEIDAATTQTSNLVFVTQGLFPLLGIHPELGRLFSTADAIDDGAPVIIITHQMWQQRFGGDPAIIGRSVRIGGRPITVIGVLPATDTFAQLFYPAVRVDAYAILTPENRRNYGNTLQLIGRLAPDVTPAAADAELDLVMQRLLTEIPNRSDFHRANVAPLHDVLTDRLRQPLLFLGTAAALVLAIVAFNFGGLLLARGASRGRELAVRAALGAGRGRLLRQLLTESAVLVSFGALGGTLLASGAITFLARRSSIEIPLLQGLQLDGTALAFMVVISALTAVVCGLGPAWRLSRADDDACGALHQQARGGTAGRSLTHARSLLVVLEVALASALAISAGLATRSLQNVLAVDLGYEARDLYALRVDMLRPPEEHAPYLTPLLDRTLALPGVSAAGFTDALPIERDRTWGIGAFKSPTDRSQPDEFLGARVKIVSPGLFDAMNIALLRGRDFTRLDDSEHPEVVILNQRLAQRLFPDRDPIGQATTQGEVIGIVADTRHAGPESPLSFEMYLPYRQQPSGSFDLMVRSSLPLAALRQDLASALGALDPSLPFSQMRPLSELVDRANSSRRMLTGLIGGFAGISLALAALGLYGVIAYTVTQRTKEIGIRMALGATTSAVRADVVGRTLRLAILGLAGGLLLALAANQLMSSLLYGVAAFDLAIYATAAVAVLVCATFAGLLPAARAARVDPMVALRAD</sequence>
<dbReference type="NCBIfam" id="TIGR03434">
    <property type="entry name" value="ADOP"/>
    <property type="match status" value="1"/>
</dbReference>
<dbReference type="NCBIfam" id="NF038403">
    <property type="entry name" value="perm_prefix_1"/>
    <property type="match status" value="1"/>
</dbReference>
<proteinExistence type="inferred from homology"/>
<feature type="transmembrane region" description="Helical" evidence="7">
    <location>
        <begin position="509"/>
        <end position="528"/>
    </location>
</feature>
<feature type="domain" description="ABC3 transporter permease C-terminal" evidence="8">
    <location>
        <begin position="765"/>
        <end position="877"/>
    </location>
</feature>
<evidence type="ECO:0000256" key="4">
    <source>
        <dbReference type="ARBA" id="ARBA00022989"/>
    </source>
</evidence>
<evidence type="ECO:0000256" key="3">
    <source>
        <dbReference type="ARBA" id="ARBA00022692"/>
    </source>
</evidence>
<accession>A0ABZ1C5Q4</accession>
<reference evidence="10 11" key="1">
    <citation type="submission" date="2023-12" db="EMBL/GenBank/DDBJ databases">
        <title>Description of an unclassified Opitutus bacterium of Verrucomicrobiota.</title>
        <authorList>
            <person name="Zhang D.-F."/>
        </authorList>
    </citation>
    <scope>NUCLEOTIDE SEQUENCE [LARGE SCALE GENOMIC DNA]</scope>
    <source>
        <strain evidence="10 11">WL0086</strain>
    </source>
</reference>
<dbReference type="PANTHER" id="PTHR30572:SF4">
    <property type="entry name" value="ABC TRANSPORTER PERMEASE YTRF"/>
    <property type="match status" value="1"/>
</dbReference>
<comment type="similarity">
    <text evidence="6">Belongs to the ABC-4 integral membrane protein family.</text>
</comment>
<comment type="subcellular location">
    <subcellularLocation>
        <location evidence="1">Cell membrane</location>
        <topology evidence="1">Multi-pass membrane protein</topology>
    </subcellularLocation>
</comment>
<dbReference type="InterPro" id="IPR050250">
    <property type="entry name" value="Macrolide_Exporter_MacB"/>
</dbReference>
<evidence type="ECO:0000256" key="6">
    <source>
        <dbReference type="ARBA" id="ARBA00038076"/>
    </source>
</evidence>
<evidence type="ECO:0000256" key="7">
    <source>
        <dbReference type="SAM" id="Phobius"/>
    </source>
</evidence>
<dbReference type="InterPro" id="IPR025857">
    <property type="entry name" value="MacB_PCD"/>
</dbReference>
<dbReference type="InterPro" id="IPR047928">
    <property type="entry name" value="Perm_prefix_1"/>
</dbReference>
<dbReference type="Pfam" id="PF02687">
    <property type="entry name" value="FtsX"/>
    <property type="match status" value="2"/>
</dbReference>
<dbReference type="InterPro" id="IPR017800">
    <property type="entry name" value="ADOP"/>
</dbReference>
<feature type="transmembrane region" description="Helical" evidence="7">
    <location>
        <begin position="360"/>
        <end position="384"/>
    </location>
</feature>
<dbReference type="RefSeq" id="WP_221032673.1">
    <property type="nucleotide sequence ID" value="NZ_CP139781.1"/>
</dbReference>
<protein>
    <submittedName>
        <fullName evidence="10">ABC transporter permease</fullName>
    </submittedName>
</protein>
<dbReference type="Pfam" id="PF12704">
    <property type="entry name" value="MacB_PCD"/>
    <property type="match status" value="2"/>
</dbReference>
<feature type="domain" description="MacB-like periplasmic core" evidence="9">
    <location>
        <begin position="508"/>
        <end position="725"/>
    </location>
</feature>
<evidence type="ECO:0000259" key="9">
    <source>
        <dbReference type="Pfam" id="PF12704"/>
    </source>
</evidence>
<evidence type="ECO:0000256" key="5">
    <source>
        <dbReference type="ARBA" id="ARBA00023136"/>
    </source>
</evidence>
<feature type="transmembrane region" description="Helical" evidence="7">
    <location>
        <begin position="457"/>
        <end position="477"/>
    </location>
</feature>
<keyword evidence="5 7" id="KW-0472">Membrane</keyword>
<name>A0ABZ1C5Q4_9BACT</name>
<feature type="transmembrane region" description="Helical" evidence="7">
    <location>
        <begin position="99"/>
        <end position="121"/>
    </location>
</feature>
<keyword evidence="4 7" id="KW-1133">Transmembrane helix</keyword>
<keyword evidence="11" id="KW-1185">Reference proteome</keyword>
<evidence type="ECO:0000313" key="10">
    <source>
        <dbReference type="EMBL" id="WRQ85854.1"/>
    </source>
</evidence>